<dbReference type="GO" id="GO:0005524">
    <property type="term" value="F:ATP binding"/>
    <property type="evidence" value="ECO:0007669"/>
    <property type="project" value="InterPro"/>
</dbReference>
<evidence type="ECO:0000256" key="1">
    <source>
        <dbReference type="SAM" id="MobiDB-lite"/>
    </source>
</evidence>
<gene>
    <name evidence="3" type="ORF">HBR001_LOCUS2581</name>
</gene>
<dbReference type="AlphaFoldDB" id="A0AAV0TGT9"/>
<keyword evidence="4" id="KW-1185">Reference proteome</keyword>
<dbReference type="SUPFAM" id="SSF56112">
    <property type="entry name" value="Protein kinase-like (PK-like)"/>
    <property type="match status" value="1"/>
</dbReference>
<feature type="compositionally biased region" description="Basic and acidic residues" evidence="1">
    <location>
        <begin position="120"/>
        <end position="129"/>
    </location>
</feature>
<organism evidence="3 4">
    <name type="scientific">Hyaloperonospora brassicae</name>
    <name type="common">Brassica downy mildew</name>
    <name type="synonym">Peronospora brassicae</name>
    <dbReference type="NCBI Taxonomy" id="162125"/>
    <lineage>
        <taxon>Eukaryota</taxon>
        <taxon>Sar</taxon>
        <taxon>Stramenopiles</taxon>
        <taxon>Oomycota</taxon>
        <taxon>Peronosporomycetes</taxon>
        <taxon>Peronosporales</taxon>
        <taxon>Peronosporaceae</taxon>
        <taxon>Hyaloperonospora</taxon>
    </lineage>
</organism>
<proteinExistence type="predicted"/>
<dbReference type="PANTHER" id="PTHR44329">
    <property type="entry name" value="SERINE/THREONINE-PROTEIN KINASE TNNI3K-RELATED"/>
    <property type="match status" value="1"/>
</dbReference>
<dbReference type="InterPro" id="IPR011009">
    <property type="entry name" value="Kinase-like_dom_sf"/>
</dbReference>
<dbReference type="EMBL" id="CANTFL010000363">
    <property type="protein sequence ID" value="CAI5721220.1"/>
    <property type="molecule type" value="Genomic_DNA"/>
</dbReference>
<accession>A0AAV0TGT9</accession>
<dbReference type="PANTHER" id="PTHR44329:SF214">
    <property type="entry name" value="PROTEIN KINASE DOMAIN-CONTAINING PROTEIN"/>
    <property type="match status" value="1"/>
</dbReference>
<dbReference type="InterPro" id="IPR001245">
    <property type="entry name" value="Ser-Thr/Tyr_kinase_cat_dom"/>
</dbReference>
<dbReference type="Proteomes" id="UP001162031">
    <property type="component" value="Unassembled WGS sequence"/>
</dbReference>
<feature type="region of interest" description="Disordered" evidence="1">
    <location>
        <begin position="120"/>
        <end position="139"/>
    </location>
</feature>
<evidence type="ECO:0000259" key="2">
    <source>
        <dbReference type="PROSITE" id="PS50011"/>
    </source>
</evidence>
<dbReference type="InterPro" id="IPR008271">
    <property type="entry name" value="Ser/Thr_kinase_AS"/>
</dbReference>
<dbReference type="GO" id="GO:0004674">
    <property type="term" value="F:protein serine/threonine kinase activity"/>
    <property type="evidence" value="ECO:0007669"/>
    <property type="project" value="TreeGrafter"/>
</dbReference>
<name>A0AAV0TGT9_HYABA</name>
<protein>
    <recommendedName>
        <fullName evidence="2">Protein kinase domain-containing protein</fullName>
    </recommendedName>
</protein>
<evidence type="ECO:0000313" key="4">
    <source>
        <dbReference type="Proteomes" id="UP001162031"/>
    </source>
</evidence>
<sequence>MADSITIGASAAVRSLHDAEQGVHEYVEEQYPDAASPEKVLVLPLRLSGWLWRKEGPMIFCRYRRRFCVFEAQQMALSVYSDDKVATRTLLQCLLLTRATLLSRGDRLFDVQGHVHDQEVQKETAESRARRARGSPTQGIRGSGRLECTRCETERFKAVSAKSCCVWAHCFKHQMQSSDVRRLEMEHETSQKGHAIGTVAVDVTIADKGSHGRMETGSSFVFEDATKNARRRLLPLCNIWASGGTAWFTHSKSSSSTSGGNMVVKTRERMEENATEAYRAAPSRVQFDQGTRSVLDQSKLSADKNSLTKAATEISNAQVGKTADTTPHTFHSKLPCTIPDWESEELFSHRVDFDAIALQKKLAAGASGQVWHALYRSQEVVVKKLLDIVTRDATLPASSNKDAVNSVCCRRQALLDFAQEIRIMSRLEHNRIVEFRGAAISPDNDLLLVMEFLPRGDLRTFLHAVKRKCKSAFERNDGREQFQSIWTWTKQQWRLAIDIIEGLVYLHSLSPPLVHGDLKSANVLLRSDLRAKLTDFGLSRYIEVDEGEDLTLDKRGDDAADRDGSRARGTGRWMAPELIKSAAQTSMESDVYAFGIVLSEIDTCELPFHDREKLVAYPFFPRKSSASKSSCKDVDACLLNESSVVHKIVHQGWKPTFRVTCPESIKKLALECLSADPTNRPTSLAVAHRLRKAAIQRERPEVLAAQAKATALLHVR</sequence>
<dbReference type="InterPro" id="IPR000719">
    <property type="entry name" value="Prot_kinase_dom"/>
</dbReference>
<dbReference type="Gene3D" id="3.30.200.20">
    <property type="entry name" value="Phosphorylase Kinase, domain 1"/>
    <property type="match status" value="1"/>
</dbReference>
<evidence type="ECO:0000313" key="3">
    <source>
        <dbReference type="EMBL" id="CAI5721220.1"/>
    </source>
</evidence>
<dbReference type="InterPro" id="IPR051681">
    <property type="entry name" value="Ser/Thr_Kinases-Pseudokinases"/>
</dbReference>
<dbReference type="Pfam" id="PF07714">
    <property type="entry name" value="PK_Tyr_Ser-Thr"/>
    <property type="match status" value="1"/>
</dbReference>
<reference evidence="3" key="1">
    <citation type="submission" date="2022-12" db="EMBL/GenBank/DDBJ databases">
        <authorList>
            <person name="Webb A."/>
        </authorList>
    </citation>
    <scope>NUCLEOTIDE SEQUENCE</scope>
    <source>
        <strain evidence="3">Hp1</strain>
    </source>
</reference>
<comment type="caution">
    <text evidence="3">The sequence shown here is derived from an EMBL/GenBank/DDBJ whole genome shotgun (WGS) entry which is preliminary data.</text>
</comment>
<feature type="domain" description="Protein kinase" evidence="2">
    <location>
        <begin position="356"/>
        <end position="691"/>
    </location>
</feature>
<dbReference type="PROSITE" id="PS00108">
    <property type="entry name" value="PROTEIN_KINASE_ST"/>
    <property type="match status" value="1"/>
</dbReference>
<dbReference type="PROSITE" id="PS50011">
    <property type="entry name" value="PROTEIN_KINASE_DOM"/>
    <property type="match status" value="1"/>
</dbReference>
<dbReference type="SMART" id="SM00220">
    <property type="entry name" value="S_TKc"/>
    <property type="match status" value="1"/>
</dbReference>
<dbReference type="Gene3D" id="1.10.510.10">
    <property type="entry name" value="Transferase(Phosphotransferase) domain 1"/>
    <property type="match status" value="1"/>
</dbReference>